<dbReference type="EMBL" id="RCHS01000902">
    <property type="protein sequence ID" value="RMX56139.1"/>
    <property type="molecule type" value="Genomic_DNA"/>
</dbReference>
<keyword evidence="2" id="KW-1185">Reference proteome</keyword>
<dbReference type="Proteomes" id="UP000275408">
    <property type="component" value="Unassembled WGS sequence"/>
</dbReference>
<evidence type="ECO:0000313" key="1">
    <source>
        <dbReference type="EMBL" id="RMX56139.1"/>
    </source>
</evidence>
<accession>A0A3M6URB2</accession>
<proteinExistence type="predicted"/>
<reference evidence="1 2" key="1">
    <citation type="journal article" date="2018" name="Sci. Rep.">
        <title>Comparative analysis of the Pocillopora damicornis genome highlights role of immune system in coral evolution.</title>
        <authorList>
            <person name="Cunning R."/>
            <person name="Bay R.A."/>
            <person name="Gillette P."/>
            <person name="Baker A.C."/>
            <person name="Traylor-Knowles N."/>
        </authorList>
    </citation>
    <scope>NUCLEOTIDE SEQUENCE [LARGE SCALE GENOMIC DNA]</scope>
    <source>
        <strain evidence="1">RSMAS</strain>
        <tissue evidence="1">Whole animal</tissue>
    </source>
</reference>
<evidence type="ECO:0000313" key="2">
    <source>
        <dbReference type="Proteomes" id="UP000275408"/>
    </source>
</evidence>
<sequence length="111" mass="13159">MKYGGTRQVPLIRSNNIHTLEKFVDLAKRRDGELEDGTLHSLLLKKLPDRQLENYNWLKEKVRFEIEAAEMVNEIELKPVKHLRPPRVVRVPRYQEQSRMRNFHTAAIGKE</sequence>
<comment type="caution">
    <text evidence="1">The sequence shown here is derived from an EMBL/GenBank/DDBJ whole genome shotgun (WGS) entry which is preliminary data.</text>
</comment>
<dbReference type="AlphaFoldDB" id="A0A3M6URB2"/>
<protein>
    <submittedName>
        <fullName evidence="1">Uncharacterized protein</fullName>
    </submittedName>
</protein>
<gene>
    <name evidence="1" type="ORF">pdam_00012112</name>
</gene>
<name>A0A3M6URB2_POCDA</name>
<organism evidence="1 2">
    <name type="scientific">Pocillopora damicornis</name>
    <name type="common">Cauliflower coral</name>
    <name type="synonym">Millepora damicornis</name>
    <dbReference type="NCBI Taxonomy" id="46731"/>
    <lineage>
        <taxon>Eukaryota</taxon>
        <taxon>Metazoa</taxon>
        <taxon>Cnidaria</taxon>
        <taxon>Anthozoa</taxon>
        <taxon>Hexacorallia</taxon>
        <taxon>Scleractinia</taxon>
        <taxon>Astrocoeniina</taxon>
        <taxon>Pocilloporidae</taxon>
        <taxon>Pocillopora</taxon>
    </lineage>
</organism>